<evidence type="ECO:0000313" key="7">
    <source>
        <dbReference type="EMBL" id="MCI4684619.1"/>
    </source>
</evidence>
<dbReference type="Pfam" id="PF02104">
    <property type="entry name" value="SURF1"/>
    <property type="match status" value="1"/>
</dbReference>
<organism evidence="7 8">
    <name type="scientific">Candidatus Rhodoblastus alkanivorans</name>
    <dbReference type="NCBI Taxonomy" id="2954117"/>
    <lineage>
        <taxon>Bacteria</taxon>
        <taxon>Pseudomonadati</taxon>
        <taxon>Pseudomonadota</taxon>
        <taxon>Alphaproteobacteria</taxon>
        <taxon>Hyphomicrobiales</taxon>
        <taxon>Rhodoblastaceae</taxon>
        <taxon>Rhodoblastus</taxon>
    </lineage>
</organism>
<evidence type="ECO:0000256" key="4">
    <source>
        <dbReference type="ARBA" id="ARBA00022989"/>
    </source>
</evidence>
<dbReference type="EMBL" id="JAIVFP010000001">
    <property type="protein sequence ID" value="MCI4684619.1"/>
    <property type="molecule type" value="Genomic_DNA"/>
</dbReference>
<gene>
    <name evidence="7" type="ORF">K2U94_17900</name>
</gene>
<dbReference type="InterPro" id="IPR045214">
    <property type="entry name" value="Surf1/Surf4"/>
</dbReference>
<evidence type="ECO:0000256" key="1">
    <source>
        <dbReference type="ARBA" id="ARBA00004370"/>
    </source>
</evidence>
<evidence type="ECO:0000256" key="5">
    <source>
        <dbReference type="ARBA" id="ARBA00023136"/>
    </source>
</evidence>
<keyword evidence="6" id="KW-1003">Cell membrane</keyword>
<comment type="caution">
    <text evidence="7">The sequence shown here is derived from an EMBL/GenBank/DDBJ whole genome shotgun (WGS) entry which is preliminary data.</text>
</comment>
<evidence type="ECO:0000256" key="2">
    <source>
        <dbReference type="ARBA" id="ARBA00007165"/>
    </source>
</evidence>
<dbReference type="InterPro" id="IPR002994">
    <property type="entry name" value="Surf1/Shy1"/>
</dbReference>
<keyword evidence="5 6" id="KW-0472">Membrane</keyword>
<reference evidence="7" key="1">
    <citation type="journal article" date="2022" name="ISME J.">
        <title>Identification of active gaseous-alkane degraders at natural gas seeps.</title>
        <authorList>
            <person name="Farhan Ul Haque M."/>
            <person name="Hernandez M."/>
            <person name="Crombie A.T."/>
            <person name="Murrell J.C."/>
        </authorList>
    </citation>
    <scope>NUCLEOTIDE SEQUENCE</scope>
    <source>
        <strain evidence="7">PC2</strain>
    </source>
</reference>
<comment type="subcellular location">
    <subcellularLocation>
        <location evidence="6">Cell membrane</location>
        <topology evidence="6">Multi-pass membrane protein</topology>
    </subcellularLocation>
    <subcellularLocation>
        <location evidence="1">Membrane</location>
    </subcellularLocation>
</comment>
<dbReference type="PROSITE" id="PS50895">
    <property type="entry name" value="SURF1"/>
    <property type="match status" value="1"/>
</dbReference>
<comment type="similarity">
    <text evidence="2 6">Belongs to the SURF1 family.</text>
</comment>
<comment type="caution">
    <text evidence="6">Lacks conserved residue(s) required for the propagation of feature annotation.</text>
</comment>
<keyword evidence="8" id="KW-1185">Reference proteome</keyword>
<proteinExistence type="inferred from homology"/>
<feature type="transmembrane region" description="Helical" evidence="6">
    <location>
        <begin position="215"/>
        <end position="237"/>
    </location>
</feature>
<dbReference type="Proteomes" id="UP001139104">
    <property type="component" value="Unassembled WGS sequence"/>
</dbReference>
<sequence>MGLLRRHFVLLFSALVGVALLSSLGVWQLHRLAWKENLLAEIATRRDAQPAPLPPRGEWPKLKPEDYDYRHVRLRGVFDHAKESYLFRASADGAAGGGPGYEVVTPLKLDSGGVVFVNRGFVPDELKDPKKRAAGEVAGEVEIFGLMRRPEGRNLFTPADEPDKNLWFTRDPKALAAHWRLMSAAPFSVDADAAPNPGGWPKGGATVINIPNNHLSYALTWFALAATLITVAGAYIWRKERRESAR</sequence>
<evidence type="ECO:0000313" key="8">
    <source>
        <dbReference type="Proteomes" id="UP001139104"/>
    </source>
</evidence>
<evidence type="ECO:0000256" key="3">
    <source>
        <dbReference type="ARBA" id="ARBA00022692"/>
    </source>
</evidence>
<keyword evidence="3 6" id="KW-0812">Transmembrane</keyword>
<keyword evidence="4 6" id="KW-1133">Transmembrane helix</keyword>
<accession>A0ABS9ZAF3</accession>
<protein>
    <recommendedName>
        <fullName evidence="6">SURF1-like protein</fullName>
    </recommendedName>
</protein>
<name>A0ABS9ZAF3_9HYPH</name>
<dbReference type="RefSeq" id="WP_243068509.1">
    <property type="nucleotide sequence ID" value="NZ_JAIVFK010000001.1"/>
</dbReference>
<dbReference type="PANTHER" id="PTHR23427">
    <property type="entry name" value="SURFEIT LOCUS PROTEIN"/>
    <property type="match status" value="1"/>
</dbReference>
<dbReference type="CDD" id="cd06662">
    <property type="entry name" value="SURF1"/>
    <property type="match status" value="1"/>
</dbReference>
<evidence type="ECO:0000256" key="6">
    <source>
        <dbReference type="RuleBase" id="RU363076"/>
    </source>
</evidence>
<dbReference type="PANTHER" id="PTHR23427:SF2">
    <property type="entry name" value="SURFEIT LOCUS PROTEIN 1"/>
    <property type="match status" value="1"/>
</dbReference>